<dbReference type="InterPro" id="IPR002182">
    <property type="entry name" value="NB-ARC"/>
</dbReference>
<dbReference type="InterPro" id="IPR027417">
    <property type="entry name" value="P-loop_NTPase"/>
</dbReference>
<sequence length="815" mass="86333">MGPGARRPAPEPPDPPAPAAAAVGSVEDLARLLRDLRRRHARGRRDSTLTYRELAARTGWSQTAIAEYFTARTLPPTDRLDALLALLGATPAEQRALATARDRVEEANRRARGGRSTPPKAGAGPVPHQLPAPPGMFTGRVAELALLDAALDGDGDEGGPRLCAVGGMGGVGKTWLALHWAHAHPERFPDGELYADLRGFDPAGRPVDPAVVVRAFLEALGVSPAAIPAEQEAQGALYRGLTAGRRMLLVLDNALDTAQVVPLLPGGTSCAVLTTSRRRLTGLVTAHGAQAVALDVLPQDEARDLLAHHLGCGRLSLEPEAAAVLLACCAGLPLALGIVAACAATHPDLSLAALAAELADRAHRLDALDAGEPRADLRAVLSWSTRALSPDAARALGLLGIAPGPDVAPPAAARLLGLPPARTRVLLRELDHAHLVHRRGPERYRMHDLLRLHAAEHARAHTTAAERRAALRRVVGFYTETACAGARLLAPHRGAPPLAPADGEAATGAAAAAAAAAEVRLPLPDAAAAAGWFEAEHADLLAAQQAAHANGWAAQVWRLAWALDPYHRSRGHLEDQVAVWELAAAGADELPEPAVRAQARQLLGDAYAQLGRTGEALEHLALALESAERTGDVTARGEIHHSLGGAWERHGDDRRALEHALRALEVFRTLDDTYRQARALNGVGWLRTRLGRYAEACADCEAALALLRRHPADHRRLGESSTLDSLGVIAHRLGEHGRALAYFDRALAICRAQGHTYLEADVLDHIAEARLAQGDGARARAAWERSHALLTAQHRLAEAGRVRKELDRLAPPPGG</sequence>
<dbReference type="SUPFAM" id="SSF52540">
    <property type="entry name" value="P-loop containing nucleoside triphosphate hydrolases"/>
    <property type="match status" value="1"/>
</dbReference>
<accession>A0ABX0ZPX0</accession>
<dbReference type="SUPFAM" id="SSF47413">
    <property type="entry name" value="lambda repressor-like DNA-binding domains"/>
    <property type="match status" value="1"/>
</dbReference>
<dbReference type="Pfam" id="PF00931">
    <property type="entry name" value="NB-ARC"/>
    <property type="match status" value="1"/>
</dbReference>
<dbReference type="RefSeq" id="WP_167983199.1">
    <property type="nucleotide sequence ID" value="NZ_JAATEJ010000008.1"/>
</dbReference>
<evidence type="ECO:0000313" key="3">
    <source>
        <dbReference type="EMBL" id="NJP44334.1"/>
    </source>
</evidence>
<feature type="region of interest" description="Disordered" evidence="1">
    <location>
        <begin position="1"/>
        <end position="22"/>
    </location>
</feature>
<dbReference type="SMART" id="SM00028">
    <property type="entry name" value="TPR"/>
    <property type="match status" value="5"/>
</dbReference>
<dbReference type="PRINTS" id="PR00364">
    <property type="entry name" value="DISEASERSIST"/>
</dbReference>
<dbReference type="Gene3D" id="1.10.260.40">
    <property type="entry name" value="lambda repressor-like DNA-binding domains"/>
    <property type="match status" value="1"/>
</dbReference>
<dbReference type="Gene3D" id="3.40.50.300">
    <property type="entry name" value="P-loop containing nucleotide triphosphate hydrolases"/>
    <property type="match status" value="1"/>
</dbReference>
<dbReference type="PANTHER" id="PTHR47691">
    <property type="entry name" value="REGULATOR-RELATED"/>
    <property type="match status" value="1"/>
</dbReference>
<dbReference type="InterPro" id="IPR010982">
    <property type="entry name" value="Lambda_DNA-bd_dom_sf"/>
</dbReference>
<feature type="compositionally biased region" description="Basic and acidic residues" evidence="1">
    <location>
        <begin position="100"/>
        <end position="109"/>
    </location>
</feature>
<gene>
    <name evidence="3" type="ORF">HCN08_13125</name>
</gene>
<dbReference type="InterPro" id="IPR019734">
    <property type="entry name" value="TPR_rpt"/>
</dbReference>
<feature type="region of interest" description="Disordered" evidence="1">
    <location>
        <begin position="100"/>
        <end position="127"/>
    </location>
</feature>
<dbReference type="SMART" id="SM00530">
    <property type="entry name" value="HTH_XRE"/>
    <property type="match status" value="1"/>
</dbReference>
<dbReference type="InterPro" id="IPR001387">
    <property type="entry name" value="Cro/C1-type_HTH"/>
</dbReference>
<dbReference type="Pfam" id="PF13560">
    <property type="entry name" value="HTH_31"/>
    <property type="match status" value="1"/>
</dbReference>
<dbReference type="SUPFAM" id="SSF48452">
    <property type="entry name" value="TPR-like"/>
    <property type="match status" value="1"/>
</dbReference>
<proteinExistence type="predicted"/>
<dbReference type="EMBL" id="JAATEJ010000008">
    <property type="protein sequence ID" value="NJP44334.1"/>
    <property type="molecule type" value="Genomic_DNA"/>
</dbReference>
<comment type="caution">
    <text evidence="3">The sequence shown here is derived from an EMBL/GenBank/DDBJ whole genome shotgun (WGS) entry which is preliminary data.</text>
</comment>
<dbReference type="PANTHER" id="PTHR47691:SF3">
    <property type="entry name" value="HTH-TYPE TRANSCRIPTIONAL REGULATOR RV0890C-RELATED"/>
    <property type="match status" value="1"/>
</dbReference>
<dbReference type="Proteomes" id="UP000734511">
    <property type="component" value="Unassembled WGS sequence"/>
</dbReference>
<dbReference type="InterPro" id="IPR011990">
    <property type="entry name" value="TPR-like_helical_dom_sf"/>
</dbReference>
<protein>
    <submittedName>
        <fullName evidence="3">Tetratricopeptide repeat protein</fullName>
    </submittedName>
</protein>
<name>A0ABX0ZPX0_9ACTN</name>
<reference evidence="3 4" key="1">
    <citation type="submission" date="2020-03" db="EMBL/GenBank/DDBJ databases">
        <title>WGS of actinomycetes isolated from Thailand.</title>
        <authorList>
            <person name="Thawai C."/>
        </authorList>
    </citation>
    <scope>NUCLEOTIDE SEQUENCE [LARGE SCALE GENOMIC DNA]</scope>
    <source>
        <strain evidence="3 4">PRB2-1</strain>
    </source>
</reference>
<evidence type="ECO:0000256" key="1">
    <source>
        <dbReference type="SAM" id="MobiDB-lite"/>
    </source>
</evidence>
<keyword evidence="4" id="KW-1185">Reference proteome</keyword>
<organism evidence="3 4">
    <name type="scientific">Actinacidiphila epipremni</name>
    <dbReference type="NCBI Taxonomy" id="2053013"/>
    <lineage>
        <taxon>Bacteria</taxon>
        <taxon>Bacillati</taxon>
        <taxon>Actinomycetota</taxon>
        <taxon>Actinomycetes</taxon>
        <taxon>Kitasatosporales</taxon>
        <taxon>Streptomycetaceae</taxon>
        <taxon>Actinacidiphila</taxon>
    </lineage>
</organism>
<feature type="domain" description="HTH cro/C1-type" evidence="2">
    <location>
        <begin position="49"/>
        <end position="94"/>
    </location>
</feature>
<dbReference type="Pfam" id="PF13181">
    <property type="entry name" value="TPR_8"/>
    <property type="match status" value="1"/>
</dbReference>
<dbReference type="Pfam" id="PF13424">
    <property type="entry name" value="TPR_12"/>
    <property type="match status" value="1"/>
</dbReference>
<evidence type="ECO:0000313" key="4">
    <source>
        <dbReference type="Proteomes" id="UP000734511"/>
    </source>
</evidence>
<dbReference type="PROSITE" id="PS50943">
    <property type="entry name" value="HTH_CROC1"/>
    <property type="match status" value="1"/>
</dbReference>
<evidence type="ECO:0000259" key="2">
    <source>
        <dbReference type="PROSITE" id="PS50943"/>
    </source>
</evidence>
<dbReference type="Gene3D" id="1.25.40.10">
    <property type="entry name" value="Tetratricopeptide repeat domain"/>
    <property type="match status" value="2"/>
</dbReference>